<evidence type="ECO:0000313" key="1">
    <source>
        <dbReference type="EMBL" id="VGL89064.1"/>
    </source>
</evidence>
<protein>
    <submittedName>
        <fullName evidence="1">Uncharacterized protein</fullName>
    </submittedName>
</protein>
<gene>
    <name evidence="1" type="ORF">SAMEA4873555_01287</name>
</gene>
<accession>A0A486QGX5</accession>
<sequence>MLTTVELQYLGKKVDGSLRRCNIPYQPASMAGFQIFEMSLTGIPDVRPGDFFAGVYIPRVLRGGINRRTG</sequence>
<reference evidence="1" key="1">
    <citation type="submission" date="2019-03" db="EMBL/GenBank/DDBJ databases">
        <authorList>
            <consortium name="Pathogen Informatics"/>
        </authorList>
    </citation>
    <scope>NUCLEOTIDE SEQUENCE</scope>
    <source>
        <strain evidence="1">5012STDY7626354</strain>
    </source>
</reference>
<dbReference type="EMBL" id="CAAHCY010000001">
    <property type="protein sequence ID" value="VGL89064.1"/>
    <property type="molecule type" value="Genomic_DNA"/>
</dbReference>
<proteinExistence type="predicted"/>
<organism evidence="1">
    <name type="scientific">Klebsiella pneumoniae</name>
    <dbReference type="NCBI Taxonomy" id="573"/>
    <lineage>
        <taxon>Bacteria</taxon>
        <taxon>Pseudomonadati</taxon>
        <taxon>Pseudomonadota</taxon>
        <taxon>Gammaproteobacteria</taxon>
        <taxon>Enterobacterales</taxon>
        <taxon>Enterobacteriaceae</taxon>
        <taxon>Klebsiella/Raoultella group</taxon>
        <taxon>Klebsiella</taxon>
        <taxon>Klebsiella pneumoniae complex</taxon>
    </lineage>
</organism>
<name>A0A486QGX5_KLEPN</name>
<dbReference type="AlphaFoldDB" id="A0A486QGX5"/>